<dbReference type="Gene3D" id="1.25.40.10">
    <property type="entry name" value="Tetratricopeptide repeat domain"/>
    <property type="match status" value="1"/>
</dbReference>
<evidence type="ECO:0000256" key="1">
    <source>
        <dbReference type="PROSITE-ProRule" id="PRU00339"/>
    </source>
</evidence>
<dbReference type="SUPFAM" id="SSF48452">
    <property type="entry name" value="TPR-like"/>
    <property type="match status" value="1"/>
</dbReference>
<evidence type="ECO:0000313" key="2">
    <source>
        <dbReference type="EMBL" id="WZF29663.1"/>
    </source>
</evidence>
<accession>A0ABZ2VKI3</accession>
<protein>
    <submittedName>
        <fullName evidence="2">Tetratricopeptide repeat protein</fullName>
    </submittedName>
</protein>
<keyword evidence="1" id="KW-0802">TPR repeat</keyword>
<feature type="repeat" description="TPR" evidence="1">
    <location>
        <begin position="42"/>
        <end position="75"/>
    </location>
</feature>
<keyword evidence="3" id="KW-1185">Reference proteome</keyword>
<gene>
    <name evidence="2" type="ORF">AABL52_20520</name>
</gene>
<dbReference type="EMBL" id="CP151108">
    <property type="protein sequence ID" value="WZF29663.1"/>
    <property type="molecule type" value="Genomic_DNA"/>
</dbReference>
<feature type="repeat" description="TPR" evidence="1">
    <location>
        <begin position="8"/>
        <end position="41"/>
    </location>
</feature>
<dbReference type="RefSeq" id="WP_341518290.1">
    <property type="nucleotide sequence ID" value="NZ_CP151108.1"/>
</dbReference>
<sequence>MQQSGRKYVDLLDTGAMYKRVGNYEEAQKLYEEAIHIDHTNPIAYFNLGKLFNILKDYEASARAYKVAYDLKYNDETVLLIHLGHTLLDEKNEREWEYREIVAYYRQSIDPYSKINGRKVLSPSAGKLSKYNKKCLAAAKKFIDTFEV</sequence>
<dbReference type="Proteomes" id="UP001485505">
    <property type="component" value="Chromosome"/>
</dbReference>
<dbReference type="InterPro" id="IPR011990">
    <property type="entry name" value="TPR-like_helical_dom_sf"/>
</dbReference>
<evidence type="ECO:0000313" key="3">
    <source>
        <dbReference type="Proteomes" id="UP001485505"/>
    </source>
</evidence>
<name>A0ABZ2VKI3_9BACI</name>
<dbReference type="SMART" id="SM00028">
    <property type="entry name" value="TPR"/>
    <property type="match status" value="2"/>
</dbReference>
<dbReference type="InterPro" id="IPR019734">
    <property type="entry name" value="TPR_rpt"/>
</dbReference>
<dbReference type="PROSITE" id="PS50005">
    <property type="entry name" value="TPR"/>
    <property type="match status" value="2"/>
</dbReference>
<organism evidence="2 3">
    <name type="scientific">Bacillus paramobilis</name>
    <dbReference type="NCBI Taxonomy" id="2817477"/>
    <lineage>
        <taxon>Bacteria</taxon>
        <taxon>Bacillati</taxon>
        <taxon>Bacillota</taxon>
        <taxon>Bacilli</taxon>
        <taxon>Bacillales</taxon>
        <taxon>Bacillaceae</taxon>
        <taxon>Bacillus</taxon>
        <taxon>Bacillus cereus group</taxon>
    </lineage>
</organism>
<proteinExistence type="predicted"/>
<dbReference type="Pfam" id="PF13414">
    <property type="entry name" value="TPR_11"/>
    <property type="match status" value="1"/>
</dbReference>
<reference evidence="2 3" key="1">
    <citation type="submission" date="2024-04" db="EMBL/GenBank/DDBJ databases">
        <title>Complete genome sequence of Bacillus mobilis strains derived from soil.</title>
        <authorList>
            <person name="Jung H."/>
            <person name="Choi S."/>
            <person name="Kim Y."/>
            <person name="Han J.A."/>
            <person name="Kim E.Y."/>
            <person name="Lee H.-S."/>
        </authorList>
    </citation>
    <scope>NUCLEOTIDE SEQUENCE [LARGE SCALE GENOMIC DNA]</scope>
    <source>
        <strain evidence="2 3">IMGN7</strain>
    </source>
</reference>